<organism evidence="1 2">
    <name type="scientific">Candidatus Venteria ishoeyi</name>
    <dbReference type="NCBI Taxonomy" id="1899563"/>
    <lineage>
        <taxon>Bacteria</taxon>
        <taxon>Pseudomonadati</taxon>
        <taxon>Pseudomonadota</taxon>
        <taxon>Gammaproteobacteria</taxon>
        <taxon>Thiotrichales</taxon>
        <taxon>Thiotrichaceae</taxon>
        <taxon>Venteria</taxon>
    </lineage>
</organism>
<dbReference type="RefSeq" id="WP_103921009.1">
    <property type="nucleotide sequence ID" value="NZ_FMSV02000529.1"/>
</dbReference>
<dbReference type="Proteomes" id="UP000236724">
    <property type="component" value="Unassembled WGS sequence"/>
</dbReference>
<protein>
    <submittedName>
        <fullName evidence="1">Uncharacterized protein</fullName>
    </submittedName>
</protein>
<evidence type="ECO:0000313" key="1">
    <source>
        <dbReference type="EMBL" id="SEH07344.1"/>
    </source>
</evidence>
<name>A0A1H6FE98_9GAMM</name>
<reference evidence="1 2" key="1">
    <citation type="submission" date="2016-10" db="EMBL/GenBank/DDBJ databases">
        <authorList>
            <person name="de Groot N.N."/>
        </authorList>
    </citation>
    <scope>NUCLEOTIDE SEQUENCE [LARGE SCALE GENOMIC DNA]</scope>
    <source>
        <strain evidence="1">MBHS1</strain>
    </source>
</reference>
<dbReference type="AlphaFoldDB" id="A0A1H6FE98"/>
<gene>
    <name evidence="1" type="ORF">MBHS_03219</name>
</gene>
<sequence length="81" mass="9412">MTLSYYYKSLALRKRFTMSFPKQSELHNISIELYNTIKIIINATQPGYFWFEVEAVFSHATANRASINKAKLLPTILLRVV</sequence>
<keyword evidence="2" id="KW-1185">Reference proteome</keyword>
<evidence type="ECO:0000313" key="2">
    <source>
        <dbReference type="Proteomes" id="UP000236724"/>
    </source>
</evidence>
<accession>A0A1H6FE98</accession>
<proteinExistence type="predicted"/>
<dbReference type="EMBL" id="FMSV02000529">
    <property type="protein sequence ID" value="SEH07344.1"/>
    <property type="molecule type" value="Genomic_DNA"/>
</dbReference>